<keyword evidence="1" id="KW-1133">Transmembrane helix</keyword>
<proteinExistence type="predicted"/>
<name>A0A381W8F9_9ZZZZ</name>
<evidence type="ECO:0000256" key="1">
    <source>
        <dbReference type="SAM" id="Phobius"/>
    </source>
</evidence>
<feature type="transmembrane region" description="Helical" evidence="1">
    <location>
        <begin position="104"/>
        <end position="125"/>
    </location>
</feature>
<evidence type="ECO:0008006" key="3">
    <source>
        <dbReference type="Google" id="ProtNLM"/>
    </source>
</evidence>
<sequence length="157" mass="17255">MWLGFQPDLTPALLVCAGLTLGVGQLSTTAMLTGLCLDSLSANPLGLSVLPLFTVGWAVFSFRESILRDELVVQFYLGTTAGAAVPLLQVWLLQLVGYNPLLGWQMGVWCLVNALLCGVGVPLFYGMAKLIDRWFSHPPRDPNRWPNENRQIVRGKN</sequence>
<protein>
    <recommendedName>
        <fullName evidence="3">Rod shape-determining protein MreD</fullName>
    </recommendedName>
</protein>
<keyword evidence="1" id="KW-0812">Transmembrane</keyword>
<evidence type="ECO:0000313" key="2">
    <source>
        <dbReference type="EMBL" id="SVA48227.1"/>
    </source>
</evidence>
<dbReference type="EMBL" id="UINC01010878">
    <property type="protein sequence ID" value="SVA48227.1"/>
    <property type="molecule type" value="Genomic_DNA"/>
</dbReference>
<feature type="transmembrane region" description="Helical" evidence="1">
    <location>
        <begin position="42"/>
        <end position="60"/>
    </location>
</feature>
<feature type="transmembrane region" description="Helical" evidence="1">
    <location>
        <begin position="72"/>
        <end position="92"/>
    </location>
</feature>
<keyword evidence="1" id="KW-0472">Membrane</keyword>
<gene>
    <name evidence="2" type="ORF">METZ01_LOCUS101081</name>
</gene>
<organism evidence="2">
    <name type="scientific">marine metagenome</name>
    <dbReference type="NCBI Taxonomy" id="408172"/>
    <lineage>
        <taxon>unclassified sequences</taxon>
        <taxon>metagenomes</taxon>
        <taxon>ecological metagenomes</taxon>
    </lineage>
</organism>
<accession>A0A381W8F9</accession>
<dbReference type="AlphaFoldDB" id="A0A381W8F9"/>
<reference evidence="2" key="1">
    <citation type="submission" date="2018-05" db="EMBL/GenBank/DDBJ databases">
        <authorList>
            <person name="Lanie J.A."/>
            <person name="Ng W.-L."/>
            <person name="Kazmierczak K.M."/>
            <person name="Andrzejewski T.M."/>
            <person name="Davidsen T.M."/>
            <person name="Wayne K.J."/>
            <person name="Tettelin H."/>
            <person name="Glass J.I."/>
            <person name="Rusch D."/>
            <person name="Podicherti R."/>
            <person name="Tsui H.-C.T."/>
            <person name="Winkler M.E."/>
        </authorList>
    </citation>
    <scope>NUCLEOTIDE SEQUENCE</scope>
</reference>